<sequence>MLLSLTLLRKTWMRETGWTMSRKKRSRMGRTTSKGRESVSEPCCRIYNDCKFARYFNPSAFFSLCSVQFGHTRRTTDLT</sequence>
<dbReference type="InParanoid" id="A0A165C5T7"/>
<proteinExistence type="predicted"/>
<dbReference type="RefSeq" id="XP_040759994.1">
    <property type="nucleotide sequence ID" value="XM_040902447.1"/>
</dbReference>
<dbReference type="AlphaFoldDB" id="A0A165C5T7"/>
<keyword evidence="2" id="KW-1185">Reference proteome</keyword>
<reference evidence="1 2" key="1">
    <citation type="journal article" date="2016" name="Mol. Biol. Evol.">
        <title>Comparative Genomics of Early-Diverging Mushroom-Forming Fungi Provides Insights into the Origins of Lignocellulose Decay Capabilities.</title>
        <authorList>
            <person name="Nagy L.G."/>
            <person name="Riley R."/>
            <person name="Tritt A."/>
            <person name="Adam C."/>
            <person name="Daum C."/>
            <person name="Floudas D."/>
            <person name="Sun H."/>
            <person name="Yadav J.S."/>
            <person name="Pangilinan J."/>
            <person name="Larsson K.H."/>
            <person name="Matsuura K."/>
            <person name="Barry K."/>
            <person name="Labutti K."/>
            <person name="Kuo R."/>
            <person name="Ohm R.A."/>
            <person name="Bhattacharya S.S."/>
            <person name="Shirouzu T."/>
            <person name="Yoshinaga Y."/>
            <person name="Martin F.M."/>
            <person name="Grigoriev I.V."/>
            <person name="Hibbett D.S."/>
        </authorList>
    </citation>
    <scope>NUCLEOTIDE SEQUENCE [LARGE SCALE GENOMIC DNA]</scope>
    <source>
        <strain evidence="1 2">93-53</strain>
    </source>
</reference>
<dbReference type="EMBL" id="KV427654">
    <property type="protein sequence ID" value="KZT02254.1"/>
    <property type="molecule type" value="Genomic_DNA"/>
</dbReference>
<evidence type="ECO:0000313" key="1">
    <source>
        <dbReference type="EMBL" id="KZT02254.1"/>
    </source>
</evidence>
<name>A0A165C5T7_9APHY</name>
<dbReference type="Proteomes" id="UP000076871">
    <property type="component" value="Unassembled WGS sequence"/>
</dbReference>
<protein>
    <submittedName>
        <fullName evidence="1">Uncharacterized protein</fullName>
    </submittedName>
</protein>
<evidence type="ECO:0000313" key="2">
    <source>
        <dbReference type="Proteomes" id="UP000076871"/>
    </source>
</evidence>
<dbReference type="GeneID" id="63819478"/>
<accession>A0A165C5T7</accession>
<gene>
    <name evidence="1" type="ORF">LAESUDRAFT_433201</name>
</gene>
<organism evidence="1 2">
    <name type="scientific">Laetiporus sulphureus 93-53</name>
    <dbReference type="NCBI Taxonomy" id="1314785"/>
    <lineage>
        <taxon>Eukaryota</taxon>
        <taxon>Fungi</taxon>
        <taxon>Dikarya</taxon>
        <taxon>Basidiomycota</taxon>
        <taxon>Agaricomycotina</taxon>
        <taxon>Agaricomycetes</taxon>
        <taxon>Polyporales</taxon>
        <taxon>Laetiporus</taxon>
    </lineage>
</organism>